<evidence type="ECO:0000256" key="2">
    <source>
        <dbReference type="ARBA" id="ARBA00022692"/>
    </source>
</evidence>
<evidence type="ECO:0000256" key="5">
    <source>
        <dbReference type="ARBA" id="ARBA00023136"/>
    </source>
</evidence>
<evidence type="ECO:0000256" key="3">
    <source>
        <dbReference type="ARBA" id="ARBA00022989"/>
    </source>
</evidence>
<evidence type="ECO:0000313" key="9">
    <source>
        <dbReference type="EMBL" id="KAJ7093981.1"/>
    </source>
</evidence>
<dbReference type="PANTHER" id="PTHR12297:SF3">
    <property type="entry name" value="HIG1 DOMAIN FAMILY MEMBER 1A"/>
    <property type="match status" value="1"/>
</dbReference>
<accession>A0AAD6XPN6</accession>
<feature type="region of interest" description="Disordered" evidence="6">
    <location>
        <begin position="148"/>
        <end position="174"/>
    </location>
</feature>
<evidence type="ECO:0000256" key="1">
    <source>
        <dbReference type="ARBA" id="ARBA00004325"/>
    </source>
</evidence>
<dbReference type="EMBL" id="JARJCN010000015">
    <property type="protein sequence ID" value="KAJ7093981.1"/>
    <property type="molecule type" value="Genomic_DNA"/>
</dbReference>
<reference evidence="9" key="1">
    <citation type="submission" date="2023-03" db="EMBL/GenBank/DDBJ databases">
        <title>Massive genome expansion in bonnet fungi (Mycena s.s.) driven by repeated elements and novel gene families across ecological guilds.</title>
        <authorList>
            <consortium name="Lawrence Berkeley National Laboratory"/>
            <person name="Harder C.B."/>
            <person name="Miyauchi S."/>
            <person name="Viragh M."/>
            <person name="Kuo A."/>
            <person name="Thoen E."/>
            <person name="Andreopoulos B."/>
            <person name="Lu D."/>
            <person name="Skrede I."/>
            <person name="Drula E."/>
            <person name="Henrissat B."/>
            <person name="Morin E."/>
            <person name="Kohler A."/>
            <person name="Barry K."/>
            <person name="LaButti K."/>
            <person name="Morin E."/>
            <person name="Salamov A."/>
            <person name="Lipzen A."/>
            <person name="Mereny Z."/>
            <person name="Hegedus B."/>
            <person name="Baldrian P."/>
            <person name="Stursova M."/>
            <person name="Weitz H."/>
            <person name="Taylor A."/>
            <person name="Grigoriev I.V."/>
            <person name="Nagy L.G."/>
            <person name="Martin F."/>
            <person name="Kauserud H."/>
        </authorList>
    </citation>
    <scope>NUCLEOTIDE SEQUENCE</scope>
    <source>
        <strain evidence="9">CBHHK173m</strain>
    </source>
</reference>
<feature type="transmembrane region" description="Helical" evidence="7">
    <location>
        <begin position="33"/>
        <end position="53"/>
    </location>
</feature>
<evidence type="ECO:0000256" key="7">
    <source>
        <dbReference type="SAM" id="Phobius"/>
    </source>
</evidence>
<comment type="subcellular location">
    <subcellularLocation>
        <location evidence="1">Mitochondrion membrane</location>
    </subcellularLocation>
</comment>
<organism evidence="9 10">
    <name type="scientific">Mycena belliarum</name>
    <dbReference type="NCBI Taxonomy" id="1033014"/>
    <lineage>
        <taxon>Eukaryota</taxon>
        <taxon>Fungi</taxon>
        <taxon>Dikarya</taxon>
        <taxon>Basidiomycota</taxon>
        <taxon>Agaricomycotina</taxon>
        <taxon>Agaricomycetes</taxon>
        <taxon>Agaricomycetidae</taxon>
        <taxon>Agaricales</taxon>
        <taxon>Marasmiineae</taxon>
        <taxon>Mycenaceae</taxon>
        <taxon>Mycena</taxon>
    </lineage>
</organism>
<dbReference type="InterPro" id="IPR007667">
    <property type="entry name" value="Hypoxia_induced_domain"/>
</dbReference>
<dbReference type="GO" id="GO:0097250">
    <property type="term" value="P:mitochondrial respirasome assembly"/>
    <property type="evidence" value="ECO:0007669"/>
    <property type="project" value="TreeGrafter"/>
</dbReference>
<dbReference type="PANTHER" id="PTHR12297">
    <property type="entry name" value="HYPOXIA-INDUCBILE GENE 1 HIG1 -RELATED"/>
    <property type="match status" value="1"/>
</dbReference>
<keyword evidence="3 7" id="KW-1133">Transmembrane helix</keyword>
<dbReference type="InterPro" id="IPR050355">
    <property type="entry name" value="RCF1"/>
</dbReference>
<dbReference type="GO" id="GO:0031966">
    <property type="term" value="C:mitochondrial membrane"/>
    <property type="evidence" value="ECO:0007669"/>
    <property type="project" value="UniProtKB-SubCell"/>
</dbReference>
<dbReference type="Pfam" id="PF04588">
    <property type="entry name" value="HIG_1_N"/>
    <property type="match status" value="1"/>
</dbReference>
<name>A0AAD6XPN6_9AGAR</name>
<feature type="domain" description="HIG1" evidence="8">
    <location>
        <begin position="5"/>
        <end position="96"/>
    </location>
</feature>
<proteinExistence type="predicted"/>
<dbReference type="Gene3D" id="6.10.140.1320">
    <property type="match status" value="1"/>
</dbReference>
<keyword evidence="4" id="KW-0496">Mitochondrion</keyword>
<sequence>MSWNFGLKPVPQVARPYETTGQKFGRKCRENPYVPIGGLLTVGNLVMAIWSLARGESMKMNYWLRGRVAMQGLTIVALLVGASRMGELDWGPDRFQRGVHWDLRQLLLQEERTFLARRSAAQLMNETEGRLYGEGALARQSEVLMGLGRGSESGKTRKGWMGLSKDSEAPPSGE</sequence>
<evidence type="ECO:0000259" key="8">
    <source>
        <dbReference type="PROSITE" id="PS51503"/>
    </source>
</evidence>
<dbReference type="AlphaFoldDB" id="A0AAD6XPN6"/>
<keyword evidence="2 7" id="KW-0812">Transmembrane</keyword>
<evidence type="ECO:0000313" key="10">
    <source>
        <dbReference type="Proteomes" id="UP001222325"/>
    </source>
</evidence>
<evidence type="ECO:0000256" key="6">
    <source>
        <dbReference type="SAM" id="MobiDB-lite"/>
    </source>
</evidence>
<gene>
    <name evidence="9" type="ORF">B0H15DRAFT_905003</name>
</gene>
<evidence type="ECO:0000256" key="4">
    <source>
        <dbReference type="ARBA" id="ARBA00023128"/>
    </source>
</evidence>
<keyword evidence="10" id="KW-1185">Reference proteome</keyword>
<dbReference type="Proteomes" id="UP001222325">
    <property type="component" value="Unassembled WGS sequence"/>
</dbReference>
<keyword evidence="5 7" id="KW-0472">Membrane</keyword>
<comment type="caution">
    <text evidence="9">The sequence shown here is derived from an EMBL/GenBank/DDBJ whole genome shotgun (WGS) entry which is preliminary data.</text>
</comment>
<dbReference type="PROSITE" id="PS51503">
    <property type="entry name" value="HIG1"/>
    <property type="match status" value="1"/>
</dbReference>
<protein>
    <submittedName>
        <fullName evidence="9">Hypoxia induced protein conserved region-domain-containing protein</fullName>
    </submittedName>
</protein>